<dbReference type="STRING" id="40578.Xbed_00331"/>
<organism evidence="4 5">
    <name type="scientific">Xenorhabdus beddingii</name>
    <dbReference type="NCBI Taxonomy" id="40578"/>
    <lineage>
        <taxon>Bacteria</taxon>
        <taxon>Pseudomonadati</taxon>
        <taxon>Pseudomonadota</taxon>
        <taxon>Gammaproteobacteria</taxon>
        <taxon>Enterobacterales</taxon>
        <taxon>Morganellaceae</taxon>
        <taxon>Xenorhabdus</taxon>
    </lineage>
</organism>
<dbReference type="PANTHER" id="PTHR43818">
    <property type="entry name" value="BCDNA.GH03377"/>
    <property type="match status" value="1"/>
</dbReference>
<dbReference type="InterPro" id="IPR036291">
    <property type="entry name" value="NAD(P)-bd_dom_sf"/>
</dbReference>
<dbReference type="SUPFAM" id="SSF51735">
    <property type="entry name" value="NAD(P)-binding Rossmann-fold domains"/>
    <property type="match status" value="1"/>
</dbReference>
<dbReference type="SUPFAM" id="SSF55347">
    <property type="entry name" value="Glyceraldehyde-3-phosphate dehydrogenase-like, C-terminal domain"/>
    <property type="match status" value="1"/>
</dbReference>
<dbReference type="GO" id="GO:0000166">
    <property type="term" value="F:nucleotide binding"/>
    <property type="evidence" value="ECO:0007669"/>
    <property type="project" value="InterPro"/>
</dbReference>
<dbReference type="Pfam" id="PF01408">
    <property type="entry name" value="GFO_IDH_MocA"/>
    <property type="match status" value="1"/>
</dbReference>
<dbReference type="Proteomes" id="UP000194204">
    <property type="component" value="Unassembled WGS sequence"/>
</dbReference>
<dbReference type="OrthoDB" id="9781031at2"/>
<feature type="domain" description="Gfo/Idh/MocA-like oxidoreductase N-terminal" evidence="2">
    <location>
        <begin position="4"/>
        <end position="124"/>
    </location>
</feature>
<reference evidence="4 5" key="1">
    <citation type="submission" date="2017-01" db="EMBL/GenBank/DDBJ databases">
        <title>Deconstructing symbiosis and pathogenesis requirements using a combined genomic-metabolomic approach.</title>
        <authorList>
            <person name="Tobias N.J."/>
            <person name="Wolff H."/>
            <person name="Djahanschiri B."/>
            <person name="Ebersberger I."/>
            <person name="Bode H.B."/>
        </authorList>
    </citation>
    <scope>NUCLEOTIDE SEQUENCE [LARGE SCALE GENOMIC DNA]</scope>
    <source>
        <strain evidence="4 5">DSM 4764</strain>
    </source>
</reference>
<accession>A0A1Y2SUE2</accession>
<protein>
    <submittedName>
        <fullName evidence="4">Putative oxidoreductase</fullName>
    </submittedName>
</protein>
<evidence type="ECO:0000259" key="2">
    <source>
        <dbReference type="Pfam" id="PF01408"/>
    </source>
</evidence>
<dbReference type="InterPro" id="IPR000683">
    <property type="entry name" value="Gfo/Idh/MocA-like_OxRdtase_N"/>
</dbReference>
<sequence length="338" mass="37956">MQKVRWGIIGCGDVTEVKSGPAFYKSEHAELVAVMRRNADLAKDFAERHNVRKWYSDAESLINDPEIDAIYIATPPSTHKEYTILAAQAGKCVYVEKPMALTFEECNEMIAICRFQKVPLFVAYYRRALPRFLKIKALIDAGAIGSPRIVNCMQFREMASIYHDPDNLPWFVKPEISGGGLFVDLACHTLDILDFLLGKIISVTGHANSQAKAYPAEDCVSMSFMFENHVQGVGIWNFVATSREDKVEIIGNKGKIVFATFGDSPISYYDENNQLHQYHFENPTHIQMPLIQTVIAEIQGNGVCPSNGESAARTSWIIDEVLREYRVALNSKALNPKQ</sequence>
<dbReference type="EMBL" id="MUBK01000002">
    <property type="protein sequence ID" value="OTA21584.1"/>
    <property type="molecule type" value="Genomic_DNA"/>
</dbReference>
<evidence type="ECO:0000256" key="1">
    <source>
        <dbReference type="ARBA" id="ARBA00023002"/>
    </source>
</evidence>
<dbReference type="InterPro" id="IPR050463">
    <property type="entry name" value="Gfo/Idh/MocA_oxidrdct_glycsds"/>
</dbReference>
<feature type="domain" description="GFO/IDH/MocA-like oxidoreductase" evidence="3">
    <location>
        <begin position="132"/>
        <end position="256"/>
    </location>
</feature>
<keyword evidence="1" id="KW-0560">Oxidoreductase</keyword>
<evidence type="ECO:0000259" key="3">
    <source>
        <dbReference type="Pfam" id="PF22725"/>
    </source>
</evidence>
<dbReference type="Gene3D" id="3.40.50.720">
    <property type="entry name" value="NAD(P)-binding Rossmann-like Domain"/>
    <property type="match status" value="1"/>
</dbReference>
<comment type="caution">
    <text evidence="4">The sequence shown here is derived from an EMBL/GenBank/DDBJ whole genome shotgun (WGS) entry which is preliminary data.</text>
</comment>
<dbReference type="GO" id="GO:0016491">
    <property type="term" value="F:oxidoreductase activity"/>
    <property type="evidence" value="ECO:0007669"/>
    <property type="project" value="UniProtKB-KW"/>
</dbReference>
<dbReference type="Pfam" id="PF22725">
    <property type="entry name" value="GFO_IDH_MocA_C3"/>
    <property type="match status" value="1"/>
</dbReference>
<proteinExistence type="predicted"/>
<dbReference type="AlphaFoldDB" id="A0A1Y2SUE2"/>
<gene>
    <name evidence="4" type="ORF">Xbed_00331</name>
</gene>
<dbReference type="PANTHER" id="PTHR43818:SF11">
    <property type="entry name" value="BCDNA.GH03377"/>
    <property type="match status" value="1"/>
</dbReference>
<dbReference type="InterPro" id="IPR055170">
    <property type="entry name" value="GFO_IDH_MocA-like_dom"/>
</dbReference>
<evidence type="ECO:0000313" key="5">
    <source>
        <dbReference type="Proteomes" id="UP000194204"/>
    </source>
</evidence>
<dbReference type="Gene3D" id="3.30.360.10">
    <property type="entry name" value="Dihydrodipicolinate Reductase, domain 2"/>
    <property type="match status" value="1"/>
</dbReference>
<name>A0A1Y2SUE2_9GAMM</name>
<keyword evidence="5" id="KW-1185">Reference proteome</keyword>
<dbReference type="RefSeq" id="WP_086111206.1">
    <property type="nucleotide sequence ID" value="NZ_CAWNHF010000112.1"/>
</dbReference>
<evidence type="ECO:0000313" key="4">
    <source>
        <dbReference type="EMBL" id="OTA21584.1"/>
    </source>
</evidence>